<feature type="region of interest" description="Disordered" evidence="1">
    <location>
        <begin position="83"/>
        <end position="129"/>
    </location>
</feature>
<keyword evidence="2" id="KW-0472">Membrane</keyword>
<name>A0ABW3YJI9_9ACTN</name>
<reference evidence="4" key="1">
    <citation type="journal article" date="2019" name="Int. J. Syst. Evol. Microbiol.">
        <title>The Global Catalogue of Microorganisms (GCM) 10K type strain sequencing project: providing services to taxonomists for standard genome sequencing and annotation.</title>
        <authorList>
            <consortium name="The Broad Institute Genomics Platform"/>
            <consortium name="The Broad Institute Genome Sequencing Center for Infectious Disease"/>
            <person name="Wu L."/>
            <person name="Ma J."/>
        </authorList>
    </citation>
    <scope>NUCLEOTIDE SEQUENCE [LARGE SCALE GENOMIC DNA]</scope>
    <source>
        <strain evidence="4">JCM 31037</strain>
    </source>
</reference>
<evidence type="ECO:0000256" key="2">
    <source>
        <dbReference type="SAM" id="Phobius"/>
    </source>
</evidence>
<accession>A0ABW3YJI9</accession>
<dbReference type="RefSeq" id="WP_377573670.1">
    <property type="nucleotide sequence ID" value="NZ_JBHTMP010000039.1"/>
</dbReference>
<sequence>MPATTPPPPGRRPPSGPAWSAGAVTRLGTPGPPPVAPPEDHALRDPRRDDRRRLWWFGGTAAVVLVIGLVVVLAMALSGNPRPFGGGDYDAPPDNRPQLARMCPPPNSPPADPAPVDPGPPPSGPRTVDEQAGISYVALGAPWQPWTTVWNAGTLEVPYRVGQHFVTEPNYNGFSDYHASILSAAVPAADNDALVLDIECVGRRVAADVRAEYYPQPNRMEPIRDERATLGGRPAWVSVFRLHFTQPGLRATNELAAVACIDVGKPTAAILYVSIPGTHRQYDGVVDEVLASVRTTN</sequence>
<protein>
    <submittedName>
        <fullName evidence="3">Uncharacterized protein</fullName>
    </submittedName>
</protein>
<feature type="compositionally biased region" description="Pro residues" evidence="1">
    <location>
        <begin position="103"/>
        <end position="124"/>
    </location>
</feature>
<dbReference type="Proteomes" id="UP001597260">
    <property type="component" value="Unassembled WGS sequence"/>
</dbReference>
<comment type="caution">
    <text evidence="3">The sequence shown here is derived from an EMBL/GenBank/DDBJ whole genome shotgun (WGS) entry which is preliminary data.</text>
</comment>
<feature type="compositionally biased region" description="Pro residues" evidence="1">
    <location>
        <begin position="1"/>
        <end position="16"/>
    </location>
</feature>
<evidence type="ECO:0000256" key="1">
    <source>
        <dbReference type="SAM" id="MobiDB-lite"/>
    </source>
</evidence>
<proteinExistence type="predicted"/>
<feature type="region of interest" description="Disordered" evidence="1">
    <location>
        <begin position="1"/>
        <end position="45"/>
    </location>
</feature>
<keyword evidence="4" id="KW-1185">Reference proteome</keyword>
<evidence type="ECO:0000313" key="3">
    <source>
        <dbReference type="EMBL" id="MFD1323910.1"/>
    </source>
</evidence>
<dbReference type="EMBL" id="JBHTMP010000039">
    <property type="protein sequence ID" value="MFD1323910.1"/>
    <property type="molecule type" value="Genomic_DNA"/>
</dbReference>
<gene>
    <name evidence="3" type="ORF">ACFQ4H_22735</name>
</gene>
<feature type="transmembrane region" description="Helical" evidence="2">
    <location>
        <begin position="54"/>
        <end position="77"/>
    </location>
</feature>
<organism evidence="3 4">
    <name type="scientific">Micromonospora sonneratiae</name>
    <dbReference type="NCBI Taxonomy" id="1184706"/>
    <lineage>
        <taxon>Bacteria</taxon>
        <taxon>Bacillati</taxon>
        <taxon>Actinomycetota</taxon>
        <taxon>Actinomycetes</taxon>
        <taxon>Micromonosporales</taxon>
        <taxon>Micromonosporaceae</taxon>
        <taxon>Micromonospora</taxon>
    </lineage>
</organism>
<keyword evidence="2" id="KW-0812">Transmembrane</keyword>
<keyword evidence="2" id="KW-1133">Transmembrane helix</keyword>
<evidence type="ECO:0000313" key="4">
    <source>
        <dbReference type="Proteomes" id="UP001597260"/>
    </source>
</evidence>